<feature type="region of interest" description="Disordered" evidence="1">
    <location>
        <begin position="97"/>
        <end position="181"/>
    </location>
</feature>
<dbReference type="AlphaFoldDB" id="A0A165INW6"/>
<evidence type="ECO:0000256" key="1">
    <source>
        <dbReference type="SAM" id="MobiDB-lite"/>
    </source>
</evidence>
<sequence length="181" mass="19713">MVSNRAGRTTRGGRVRFCADVDVYDEIEHTKLQGEAGPLRRLVLTSAGPKQDRVAQVQGEAMPAGDSAWPFQSCPAFLSRMWWPAATCLCRRVSVVGSPDRESRRTNTRSADARGRGNGLVPTMRGRNGPTSRRTNAKSSRSVDAGGGGNGLVLTTRGWNGPRSRRTNAKRCAFESSRENH</sequence>
<proteinExistence type="predicted"/>
<feature type="compositionally biased region" description="Basic and acidic residues" evidence="1">
    <location>
        <begin position="99"/>
        <end position="115"/>
    </location>
</feature>
<accession>A0A165INW6</accession>
<keyword evidence="3" id="KW-1185">Reference proteome</keyword>
<gene>
    <name evidence="2" type="ORF">EXIGLDRAFT_40049</name>
</gene>
<dbReference type="InParanoid" id="A0A165INW6"/>
<evidence type="ECO:0000313" key="3">
    <source>
        <dbReference type="Proteomes" id="UP000077266"/>
    </source>
</evidence>
<organism evidence="2 3">
    <name type="scientific">Exidia glandulosa HHB12029</name>
    <dbReference type="NCBI Taxonomy" id="1314781"/>
    <lineage>
        <taxon>Eukaryota</taxon>
        <taxon>Fungi</taxon>
        <taxon>Dikarya</taxon>
        <taxon>Basidiomycota</taxon>
        <taxon>Agaricomycotina</taxon>
        <taxon>Agaricomycetes</taxon>
        <taxon>Auriculariales</taxon>
        <taxon>Exidiaceae</taxon>
        <taxon>Exidia</taxon>
    </lineage>
</organism>
<name>A0A165INW6_EXIGL</name>
<feature type="compositionally biased region" description="Polar residues" evidence="1">
    <location>
        <begin position="129"/>
        <end position="142"/>
    </location>
</feature>
<reference evidence="2 3" key="1">
    <citation type="journal article" date="2016" name="Mol. Biol. Evol.">
        <title>Comparative Genomics of Early-Diverging Mushroom-Forming Fungi Provides Insights into the Origins of Lignocellulose Decay Capabilities.</title>
        <authorList>
            <person name="Nagy L.G."/>
            <person name="Riley R."/>
            <person name="Tritt A."/>
            <person name="Adam C."/>
            <person name="Daum C."/>
            <person name="Floudas D."/>
            <person name="Sun H."/>
            <person name="Yadav J.S."/>
            <person name="Pangilinan J."/>
            <person name="Larsson K.H."/>
            <person name="Matsuura K."/>
            <person name="Barry K."/>
            <person name="Labutti K."/>
            <person name="Kuo R."/>
            <person name="Ohm R.A."/>
            <person name="Bhattacharya S.S."/>
            <person name="Shirouzu T."/>
            <person name="Yoshinaga Y."/>
            <person name="Martin F.M."/>
            <person name="Grigoriev I.V."/>
            <person name="Hibbett D.S."/>
        </authorList>
    </citation>
    <scope>NUCLEOTIDE SEQUENCE [LARGE SCALE GENOMIC DNA]</scope>
    <source>
        <strain evidence="2 3">HHB12029</strain>
    </source>
</reference>
<dbReference type="EMBL" id="KV425986">
    <property type="protein sequence ID" value="KZV93665.1"/>
    <property type="molecule type" value="Genomic_DNA"/>
</dbReference>
<dbReference type="Proteomes" id="UP000077266">
    <property type="component" value="Unassembled WGS sequence"/>
</dbReference>
<protein>
    <submittedName>
        <fullName evidence="2">Uncharacterized protein</fullName>
    </submittedName>
</protein>
<evidence type="ECO:0000313" key="2">
    <source>
        <dbReference type="EMBL" id="KZV93665.1"/>
    </source>
</evidence>
<feature type="compositionally biased region" description="Basic and acidic residues" evidence="1">
    <location>
        <begin position="172"/>
        <end position="181"/>
    </location>
</feature>